<name>A0A2T0RIK1_9RHOB</name>
<dbReference type="SUPFAM" id="SSF161098">
    <property type="entry name" value="MetI-like"/>
    <property type="match status" value="1"/>
</dbReference>
<keyword evidence="12" id="KW-1185">Reference proteome</keyword>
<evidence type="ECO:0000256" key="3">
    <source>
        <dbReference type="ARBA" id="ARBA00022448"/>
    </source>
</evidence>
<keyword evidence="5 9" id="KW-0812">Transmembrane</keyword>
<proteinExistence type="inferred from homology"/>
<feature type="transmembrane region" description="Helical" evidence="9">
    <location>
        <begin position="100"/>
        <end position="119"/>
    </location>
</feature>
<dbReference type="EMBL" id="PVTD01000011">
    <property type="protein sequence ID" value="PRY20979.1"/>
    <property type="molecule type" value="Genomic_DNA"/>
</dbReference>
<dbReference type="OrthoDB" id="7856646at2"/>
<evidence type="ECO:0000259" key="10">
    <source>
        <dbReference type="PROSITE" id="PS50928"/>
    </source>
</evidence>
<evidence type="ECO:0000256" key="5">
    <source>
        <dbReference type="ARBA" id="ARBA00022692"/>
    </source>
</evidence>
<accession>A0A2T0RIK1</accession>
<evidence type="ECO:0000256" key="7">
    <source>
        <dbReference type="ARBA" id="ARBA00023136"/>
    </source>
</evidence>
<comment type="similarity">
    <text evidence="2 9">Belongs to the binding-protein-dependent transport system permease family.</text>
</comment>
<feature type="transmembrane region" description="Helical" evidence="9">
    <location>
        <begin position="66"/>
        <end position="88"/>
    </location>
</feature>
<feature type="domain" description="ABC transmembrane type-1" evidence="10">
    <location>
        <begin position="59"/>
        <end position="239"/>
    </location>
</feature>
<feature type="transmembrane region" description="Helical" evidence="9">
    <location>
        <begin position="9"/>
        <end position="30"/>
    </location>
</feature>
<dbReference type="Proteomes" id="UP000239480">
    <property type="component" value="Unassembled WGS sequence"/>
</dbReference>
<dbReference type="FunFam" id="1.10.3720.10:FF:000003">
    <property type="entry name" value="Aliphatic sulfonate ABC transporter permease"/>
    <property type="match status" value="1"/>
</dbReference>
<dbReference type="AlphaFoldDB" id="A0A2T0RIK1"/>
<dbReference type="Gene3D" id="1.10.3720.10">
    <property type="entry name" value="MetI-like"/>
    <property type="match status" value="1"/>
</dbReference>
<dbReference type="PROSITE" id="PS50928">
    <property type="entry name" value="ABC_TM1"/>
    <property type="match status" value="1"/>
</dbReference>
<feature type="transmembrane region" description="Helical" evidence="9">
    <location>
        <begin position="165"/>
        <end position="183"/>
    </location>
</feature>
<dbReference type="GO" id="GO:0005886">
    <property type="term" value="C:plasma membrane"/>
    <property type="evidence" value="ECO:0007669"/>
    <property type="project" value="UniProtKB-SubCell"/>
</dbReference>
<sequence length="251" mass="27221">MKSLYESQWVATVVAIVAAALAWQGLSIMVDQPLIAPGVGDIAEAAWKNILSGALFENLWASLYRVFVGFAIATVLAIPFGFLLGWYPAVRRFAEPYVQFMRVIPPIALIPLLIIYLGIGEPARIFVIALAAFLAIVVAVYQGVWEVDPVLVRAARVLGAKETSIFAEVVVPATFPYILVGMRQGLANAWGSLVAAELIASSKGLGYMIMSSQENFRVPDILVGILTIGIIGVLMDRGLLYAQSRLTPWKD</sequence>
<comment type="function">
    <text evidence="8">Probably part of an ABC transporter complex. Probably responsible for the translocation of the substrate across the membrane.</text>
</comment>
<feature type="transmembrane region" description="Helical" evidence="9">
    <location>
        <begin position="125"/>
        <end position="144"/>
    </location>
</feature>
<evidence type="ECO:0000256" key="8">
    <source>
        <dbReference type="ARBA" id="ARBA00056719"/>
    </source>
</evidence>
<dbReference type="GO" id="GO:0042918">
    <property type="term" value="P:alkanesulfonate transmembrane transport"/>
    <property type="evidence" value="ECO:0007669"/>
    <property type="project" value="UniProtKB-ARBA"/>
</dbReference>
<evidence type="ECO:0000313" key="12">
    <source>
        <dbReference type="Proteomes" id="UP000239480"/>
    </source>
</evidence>
<evidence type="ECO:0000256" key="6">
    <source>
        <dbReference type="ARBA" id="ARBA00022989"/>
    </source>
</evidence>
<keyword evidence="3 9" id="KW-0813">Transport</keyword>
<protein>
    <submittedName>
        <fullName evidence="11">NitT/TauT family transport system permease protein</fullName>
    </submittedName>
</protein>
<keyword evidence="4" id="KW-1003">Cell membrane</keyword>
<dbReference type="CDD" id="cd06261">
    <property type="entry name" value="TM_PBP2"/>
    <property type="match status" value="1"/>
</dbReference>
<dbReference type="InterPro" id="IPR035906">
    <property type="entry name" value="MetI-like_sf"/>
</dbReference>
<evidence type="ECO:0000256" key="4">
    <source>
        <dbReference type="ARBA" id="ARBA00022475"/>
    </source>
</evidence>
<comment type="subcellular location">
    <subcellularLocation>
        <location evidence="1 9">Cell membrane</location>
        <topology evidence="1 9">Multi-pass membrane protein</topology>
    </subcellularLocation>
</comment>
<evidence type="ECO:0000313" key="11">
    <source>
        <dbReference type="EMBL" id="PRY20979.1"/>
    </source>
</evidence>
<dbReference type="Pfam" id="PF00528">
    <property type="entry name" value="BPD_transp_1"/>
    <property type="match status" value="1"/>
</dbReference>
<dbReference type="InterPro" id="IPR000515">
    <property type="entry name" value="MetI-like"/>
</dbReference>
<feature type="transmembrane region" description="Helical" evidence="9">
    <location>
        <begin position="221"/>
        <end position="242"/>
    </location>
</feature>
<evidence type="ECO:0000256" key="2">
    <source>
        <dbReference type="ARBA" id="ARBA00009306"/>
    </source>
</evidence>
<evidence type="ECO:0000256" key="9">
    <source>
        <dbReference type="RuleBase" id="RU363032"/>
    </source>
</evidence>
<dbReference type="PANTHER" id="PTHR30151:SF0">
    <property type="entry name" value="ABC TRANSPORTER PERMEASE PROTEIN MJ0413-RELATED"/>
    <property type="match status" value="1"/>
</dbReference>
<keyword evidence="7 9" id="KW-0472">Membrane</keyword>
<reference evidence="11 12" key="1">
    <citation type="submission" date="2018-03" db="EMBL/GenBank/DDBJ databases">
        <title>Genomic Encyclopedia of Archaeal and Bacterial Type Strains, Phase II (KMG-II): from individual species to whole genera.</title>
        <authorList>
            <person name="Goeker M."/>
        </authorList>
    </citation>
    <scope>NUCLEOTIDE SEQUENCE [LARGE SCALE GENOMIC DNA]</scope>
    <source>
        <strain evidence="11 12">DSM 29328</strain>
    </source>
</reference>
<keyword evidence="6 9" id="KW-1133">Transmembrane helix</keyword>
<dbReference type="PANTHER" id="PTHR30151">
    <property type="entry name" value="ALKANE SULFONATE ABC TRANSPORTER-RELATED, MEMBRANE SUBUNIT"/>
    <property type="match status" value="1"/>
</dbReference>
<organism evidence="11 12">
    <name type="scientific">Aliiruegeria haliotis</name>
    <dbReference type="NCBI Taxonomy" id="1280846"/>
    <lineage>
        <taxon>Bacteria</taxon>
        <taxon>Pseudomonadati</taxon>
        <taxon>Pseudomonadota</taxon>
        <taxon>Alphaproteobacteria</taxon>
        <taxon>Rhodobacterales</taxon>
        <taxon>Roseobacteraceae</taxon>
        <taxon>Aliiruegeria</taxon>
    </lineage>
</organism>
<comment type="caution">
    <text evidence="11">The sequence shown here is derived from an EMBL/GenBank/DDBJ whole genome shotgun (WGS) entry which is preliminary data.</text>
</comment>
<gene>
    <name evidence="11" type="ORF">CLV78_111134</name>
</gene>
<evidence type="ECO:0000256" key="1">
    <source>
        <dbReference type="ARBA" id="ARBA00004651"/>
    </source>
</evidence>
<dbReference type="RefSeq" id="WP_106207397.1">
    <property type="nucleotide sequence ID" value="NZ_PVTD01000011.1"/>
</dbReference>